<keyword evidence="2" id="KW-1185">Reference proteome</keyword>
<evidence type="ECO:0000313" key="2">
    <source>
        <dbReference type="Proteomes" id="UP001500507"/>
    </source>
</evidence>
<organism evidence="1 2">
    <name type="scientific">Gangjinia marincola</name>
    <dbReference type="NCBI Taxonomy" id="578463"/>
    <lineage>
        <taxon>Bacteria</taxon>
        <taxon>Pseudomonadati</taxon>
        <taxon>Bacteroidota</taxon>
        <taxon>Flavobacteriia</taxon>
        <taxon>Flavobacteriales</taxon>
        <taxon>Flavobacteriaceae</taxon>
        <taxon>Gangjinia</taxon>
    </lineage>
</organism>
<accession>A0ABN1MI91</accession>
<protein>
    <recommendedName>
        <fullName evidence="3">DUF2147 domain-containing protein</fullName>
    </recommendedName>
</protein>
<comment type="caution">
    <text evidence="1">The sequence shown here is derived from an EMBL/GenBank/DDBJ whole genome shotgun (WGS) entry which is preliminary data.</text>
</comment>
<evidence type="ECO:0008006" key="3">
    <source>
        <dbReference type="Google" id="ProtNLM"/>
    </source>
</evidence>
<dbReference type="RefSeq" id="WP_343767137.1">
    <property type="nucleotide sequence ID" value="NZ_BAAAFG010000015.1"/>
</dbReference>
<sequence length="124" mass="14064">MKTLITTVLLSLISFSFTTKNQDDILSGEWLITIDSPRGEKTTEIIILRDEHGNYTGKEKESYFDIIVSNEGQVSFDRMVSTPMGKMKMKFDGILKNNKMSGTCKVLSGIMKNKTMDWQASKKK</sequence>
<dbReference type="Proteomes" id="UP001500507">
    <property type="component" value="Unassembled WGS sequence"/>
</dbReference>
<gene>
    <name evidence="1" type="ORF">GCM10009117_20710</name>
</gene>
<reference evidence="1 2" key="1">
    <citation type="journal article" date="2019" name="Int. J. Syst. Evol. Microbiol.">
        <title>The Global Catalogue of Microorganisms (GCM) 10K type strain sequencing project: providing services to taxonomists for standard genome sequencing and annotation.</title>
        <authorList>
            <consortium name="The Broad Institute Genomics Platform"/>
            <consortium name="The Broad Institute Genome Sequencing Center for Infectious Disease"/>
            <person name="Wu L."/>
            <person name="Ma J."/>
        </authorList>
    </citation>
    <scope>NUCLEOTIDE SEQUENCE [LARGE SCALE GENOMIC DNA]</scope>
    <source>
        <strain evidence="1 2">JCM 16082</strain>
    </source>
</reference>
<evidence type="ECO:0000313" key="1">
    <source>
        <dbReference type="EMBL" id="GAA0872924.1"/>
    </source>
</evidence>
<proteinExistence type="predicted"/>
<name>A0ABN1MI91_9FLAO</name>
<dbReference type="EMBL" id="BAAAFG010000015">
    <property type="protein sequence ID" value="GAA0872924.1"/>
    <property type="molecule type" value="Genomic_DNA"/>
</dbReference>